<dbReference type="Gene3D" id="2.60.320.10">
    <property type="entry name" value="N-utilization substance G protein NusG, insert domain"/>
    <property type="match status" value="1"/>
</dbReference>
<evidence type="ECO:0000313" key="3">
    <source>
        <dbReference type="Proteomes" id="UP000049979"/>
    </source>
</evidence>
<keyword evidence="1" id="KW-1133">Transmembrane helix</keyword>
<dbReference type="STRING" id="301302.ERS852420_00533"/>
<dbReference type="EMBL" id="CVRR01000019">
    <property type="protein sequence ID" value="CRL38333.1"/>
    <property type="molecule type" value="Genomic_DNA"/>
</dbReference>
<dbReference type="AlphaFoldDB" id="A0A0M6WNJ4"/>
<accession>A0A0M6WNJ4</accession>
<dbReference type="InterPro" id="IPR038690">
    <property type="entry name" value="NusG_2_sf"/>
</dbReference>
<evidence type="ECO:0000313" key="2">
    <source>
        <dbReference type="EMBL" id="CRL38333.1"/>
    </source>
</evidence>
<keyword evidence="3" id="KW-1185">Reference proteome</keyword>
<keyword evidence="1" id="KW-0812">Transmembrane</keyword>
<protein>
    <submittedName>
        <fullName evidence="2">Uncharacterized protein</fullName>
    </submittedName>
</protein>
<evidence type="ECO:0000256" key="1">
    <source>
        <dbReference type="SAM" id="Phobius"/>
    </source>
</evidence>
<reference evidence="3" key="1">
    <citation type="submission" date="2015-05" db="EMBL/GenBank/DDBJ databases">
        <authorList>
            <consortium name="Pathogen Informatics"/>
        </authorList>
    </citation>
    <scope>NUCLEOTIDE SEQUENCE [LARGE SCALE GENOMIC DNA]</scope>
    <source>
        <strain evidence="3">M72</strain>
    </source>
</reference>
<name>A0A0M6WNJ4_9FIRM</name>
<sequence length="127" mass="13809">MHRKFGKKDVIFIGVLLGICLIVLGVWYFAGGKQGALVVVTREGEVYGTYSLSQPQTVKIKNSKGKTTNVLVIRDGKADMKEADCPDKLCVHQKAISAENESIVCLPNHVVVTVTNSKKEGMDGFAQ</sequence>
<organism evidence="2 3">
    <name type="scientific">Roseburia faecis</name>
    <dbReference type="NCBI Taxonomy" id="301302"/>
    <lineage>
        <taxon>Bacteria</taxon>
        <taxon>Bacillati</taxon>
        <taxon>Bacillota</taxon>
        <taxon>Clostridia</taxon>
        <taxon>Lachnospirales</taxon>
        <taxon>Lachnospiraceae</taxon>
        <taxon>Roseburia</taxon>
    </lineage>
</organism>
<dbReference type="OrthoDB" id="47603at2"/>
<proteinExistence type="predicted"/>
<keyword evidence="1" id="KW-0472">Membrane</keyword>
<dbReference type="Pfam" id="PF07009">
    <property type="entry name" value="NusG_II"/>
    <property type="match status" value="1"/>
</dbReference>
<feature type="transmembrane region" description="Helical" evidence="1">
    <location>
        <begin position="12"/>
        <end position="30"/>
    </location>
</feature>
<dbReference type="RefSeq" id="WP_055067868.1">
    <property type="nucleotide sequence ID" value="NZ_CP173697.1"/>
</dbReference>
<dbReference type="CDD" id="cd09911">
    <property type="entry name" value="Lin0431_like"/>
    <property type="match status" value="1"/>
</dbReference>
<gene>
    <name evidence="2" type="ORF">M72_06471</name>
</gene>
<dbReference type="Proteomes" id="UP000049979">
    <property type="component" value="Unassembled WGS sequence"/>
</dbReference>